<evidence type="ECO:0000256" key="3">
    <source>
        <dbReference type="ARBA" id="ARBA00022771"/>
    </source>
</evidence>
<evidence type="ECO:0000259" key="8">
    <source>
        <dbReference type="Pfam" id="PF08600"/>
    </source>
</evidence>
<dbReference type="InterPro" id="IPR012935">
    <property type="entry name" value="NuBaID_N"/>
</dbReference>
<dbReference type="OrthoDB" id="2592092at2759"/>
<evidence type="ECO:0000313" key="10">
    <source>
        <dbReference type="Proteomes" id="UP000070501"/>
    </source>
</evidence>
<dbReference type="PANTHER" id="PTHR15835:SF6">
    <property type="entry name" value="ZINC FINGER C3HC-TYPE PROTEIN 1"/>
    <property type="match status" value="1"/>
</dbReference>
<feature type="domain" description="C3HC-type" evidence="7">
    <location>
        <begin position="146"/>
        <end position="288"/>
    </location>
</feature>
<evidence type="ECO:0000256" key="4">
    <source>
        <dbReference type="ARBA" id="ARBA00022833"/>
    </source>
</evidence>
<feature type="compositionally biased region" description="Basic and acidic residues" evidence="6">
    <location>
        <begin position="505"/>
        <end position="514"/>
    </location>
</feature>
<feature type="region of interest" description="Disordered" evidence="6">
    <location>
        <begin position="1"/>
        <end position="90"/>
    </location>
</feature>
<evidence type="ECO:0000313" key="9">
    <source>
        <dbReference type="EMBL" id="KXJ90508.1"/>
    </source>
</evidence>
<dbReference type="Proteomes" id="UP000070501">
    <property type="component" value="Unassembled WGS sequence"/>
</dbReference>
<feature type="compositionally biased region" description="Low complexity" evidence="6">
    <location>
        <begin position="564"/>
        <end position="575"/>
    </location>
</feature>
<dbReference type="InParanoid" id="A0A136J008"/>
<dbReference type="PANTHER" id="PTHR15835">
    <property type="entry name" value="NUCLEAR-INTERACTING PARTNER OF ALK"/>
    <property type="match status" value="1"/>
</dbReference>
<feature type="region of interest" description="Disordered" evidence="6">
    <location>
        <begin position="527"/>
        <end position="575"/>
    </location>
</feature>
<reference evidence="10" key="1">
    <citation type="submission" date="2016-02" db="EMBL/GenBank/DDBJ databases">
        <title>Draft genome sequence of Microdochium bolleyi, a fungal endophyte of beachgrass.</title>
        <authorList>
            <consortium name="DOE Joint Genome Institute"/>
            <person name="David A.S."/>
            <person name="May G."/>
            <person name="Haridas S."/>
            <person name="Lim J."/>
            <person name="Wang M."/>
            <person name="Labutti K."/>
            <person name="Lipzen A."/>
            <person name="Barry K."/>
            <person name="Grigoriev I.V."/>
        </authorList>
    </citation>
    <scope>NUCLEOTIDE SEQUENCE [LARGE SCALE GENOMIC DNA]</scope>
    <source>
        <strain evidence="10">J235TASD1</strain>
    </source>
</reference>
<sequence>MNATKRKFNNLFQGIGSKPSLAESPTSTSSITPQTSNNAPATTPSDATAPTTPSKVPASTIVGVNDENSGVPTAPATTTTSSSSSNLLSKRRRVADALASTLGGDRTPSISSRFANNAILNRYSGVHTTATVGKIEKPIPASRYCPGDRDELVRRLGTFQELTEWTPKPDRINEIEWAKRGWTCQGKERVRCALCNKELVVKLSSDKKVDGAPAGGSSTTLPGQQVEEAMITRFTELIVEAHQEDCLWRKRGCDDSLLRLQIASPQTALDSLRERYDDLASRPVFLPYIFNLRLPASFDLDAAKSHLPPSFFSEPPPTTSIPTSSSPNDVALALAMTGWQGLTNPRIGPVPNSASCATCLRKLGLWMFKSKEVDEATGQILVAAPMDHLDPVREHRFFCPWRNPAAQHNPGSKSPDRKAAWEVLAQTLKNNAYLRSQAERSSKKSSNTTPRRAGTILHRATASVPVTPVKGAPRNDAAASAETPTDQDNLVMLGPDTAADEDEDTAARDAKDKERWARLRRVKTLFDTKNAKKMRRALSRPGTAGSSASNGDGVRPATAGADRSATGTASAAETS</sequence>
<dbReference type="STRING" id="196109.A0A136J008"/>
<feature type="compositionally biased region" description="Low complexity" evidence="6">
    <location>
        <begin position="72"/>
        <end position="85"/>
    </location>
</feature>
<feature type="region of interest" description="Disordered" evidence="6">
    <location>
        <begin position="434"/>
        <end position="514"/>
    </location>
</feature>
<keyword evidence="5" id="KW-0539">Nucleus</keyword>
<dbReference type="GO" id="GO:0008270">
    <property type="term" value="F:zinc ion binding"/>
    <property type="evidence" value="ECO:0007669"/>
    <property type="project" value="UniProtKB-KW"/>
</dbReference>
<evidence type="ECO:0000256" key="6">
    <source>
        <dbReference type="SAM" id="MobiDB-lite"/>
    </source>
</evidence>
<accession>A0A136J008</accession>
<gene>
    <name evidence="9" type="ORF">Micbo1qcDRAFT_70963</name>
</gene>
<keyword evidence="3" id="KW-0863">Zinc-finger</keyword>
<protein>
    <submittedName>
        <fullName evidence="9">C3HC zinc finger-like-domain-containing protein</fullName>
    </submittedName>
</protein>
<keyword evidence="2" id="KW-0479">Metal-binding</keyword>
<evidence type="ECO:0000256" key="2">
    <source>
        <dbReference type="ARBA" id="ARBA00022723"/>
    </source>
</evidence>
<dbReference type="GO" id="GO:0005634">
    <property type="term" value="C:nucleus"/>
    <property type="evidence" value="ECO:0007669"/>
    <property type="project" value="UniProtKB-SubCell"/>
</dbReference>
<evidence type="ECO:0000256" key="5">
    <source>
        <dbReference type="ARBA" id="ARBA00023242"/>
    </source>
</evidence>
<proteinExistence type="predicted"/>
<evidence type="ECO:0000256" key="1">
    <source>
        <dbReference type="ARBA" id="ARBA00004123"/>
    </source>
</evidence>
<feature type="domain" description="NuBaID C-terminal" evidence="8">
    <location>
        <begin position="331"/>
        <end position="433"/>
    </location>
</feature>
<dbReference type="AlphaFoldDB" id="A0A136J008"/>
<organism evidence="9 10">
    <name type="scientific">Microdochium bolleyi</name>
    <dbReference type="NCBI Taxonomy" id="196109"/>
    <lineage>
        <taxon>Eukaryota</taxon>
        <taxon>Fungi</taxon>
        <taxon>Dikarya</taxon>
        <taxon>Ascomycota</taxon>
        <taxon>Pezizomycotina</taxon>
        <taxon>Sordariomycetes</taxon>
        <taxon>Xylariomycetidae</taxon>
        <taxon>Xylariales</taxon>
        <taxon>Microdochiaceae</taxon>
        <taxon>Microdochium</taxon>
    </lineage>
</organism>
<keyword evidence="10" id="KW-1185">Reference proteome</keyword>
<dbReference type="Pfam" id="PF07967">
    <property type="entry name" value="zf-C3HC"/>
    <property type="match status" value="1"/>
</dbReference>
<feature type="compositionally biased region" description="Low complexity" evidence="6">
    <location>
        <begin position="24"/>
        <end position="54"/>
    </location>
</feature>
<comment type="subcellular location">
    <subcellularLocation>
        <location evidence="1">Nucleus</location>
    </subcellularLocation>
</comment>
<name>A0A136J008_9PEZI</name>
<dbReference type="InterPro" id="IPR013909">
    <property type="entry name" value="NuBaID_C"/>
</dbReference>
<evidence type="ECO:0000259" key="7">
    <source>
        <dbReference type="Pfam" id="PF07967"/>
    </source>
</evidence>
<dbReference type="Pfam" id="PF08600">
    <property type="entry name" value="NuBaID_C"/>
    <property type="match status" value="1"/>
</dbReference>
<keyword evidence="4" id="KW-0862">Zinc</keyword>
<dbReference type="EMBL" id="KQ964252">
    <property type="protein sequence ID" value="KXJ90508.1"/>
    <property type="molecule type" value="Genomic_DNA"/>
</dbReference>